<keyword evidence="3" id="KW-1185">Reference proteome</keyword>
<feature type="chain" id="PRO_5041938740" evidence="1">
    <location>
        <begin position="21"/>
        <end position="174"/>
    </location>
</feature>
<feature type="signal peptide" evidence="1">
    <location>
        <begin position="1"/>
        <end position="20"/>
    </location>
</feature>
<evidence type="ECO:0000313" key="2">
    <source>
        <dbReference type="EMBL" id="GLD73080.1"/>
    </source>
</evidence>
<dbReference type="AlphaFoldDB" id="A0AAD3RM68"/>
<comment type="caution">
    <text evidence="2">The sequence shown here is derived from an EMBL/GenBank/DDBJ whole genome shotgun (WGS) entry which is preliminary data.</text>
</comment>
<keyword evidence="1" id="KW-0732">Signal</keyword>
<proteinExistence type="predicted"/>
<organism evidence="2 3">
    <name type="scientific">Lates japonicus</name>
    <name type="common">Japanese lates</name>
    <dbReference type="NCBI Taxonomy" id="270547"/>
    <lineage>
        <taxon>Eukaryota</taxon>
        <taxon>Metazoa</taxon>
        <taxon>Chordata</taxon>
        <taxon>Craniata</taxon>
        <taxon>Vertebrata</taxon>
        <taxon>Euteleostomi</taxon>
        <taxon>Actinopterygii</taxon>
        <taxon>Neopterygii</taxon>
        <taxon>Teleostei</taxon>
        <taxon>Neoteleostei</taxon>
        <taxon>Acanthomorphata</taxon>
        <taxon>Carangaria</taxon>
        <taxon>Carangaria incertae sedis</taxon>
        <taxon>Centropomidae</taxon>
        <taxon>Lates</taxon>
    </lineage>
</organism>
<sequence>MQRYSRFLLLLLCLILIGECRKHKSRKKRWSSAETHKLGNPLSKKIVDGTKTRKVKTSHLLRIDDHDFTMRPAFAVFVCWCEQLLQQQQKKKKVTKKKTEKKNAIVLFKHHEKLTCVSVPLPPVSLPRVHLAEEKVCVQQLPRSLQASKGTIAVLLMKASYAATFCLLVGRYGE</sequence>
<accession>A0AAD3RM68</accession>
<dbReference type="EMBL" id="BRZM01001389">
    <property type="protein sequence ID" value="GLD73080.1"/>
    <property type="molecule type" value="Genomic_DNA"/>
</dbReference>
<keyword evidence="2" id="KW-0675">Receptor</keyword>
<evidence type="ECO:0000313" key="3">
    <source>
        <dbReference type="Proteomes" id="UP001279410"/>
    </source>
</evidence>
<evidence type="ECO:0000256" key="1">
    <source>
        <dbReference type="SAM" id="SignalP"/>
    </source>
</evidence>
<gene>
    <name evidence="2" type="ORF">AKAME5_002440500</name>
</gene>
<dbReference type="Proteomes" id="UP001279410">
    <property type="component" value="Unassembled WGS sequence"/>
</dbReference>
<reference evidence="2" key="1">
    <citation type="submission" date="2022-08" db="EMBL/GenBank/DDBJ databases">
        <title>Genome sequencing of akame (Lates japonicus).</title>
        <authorList>
            <person name="Hashiguchi Y."/>
            <person name="Takahashi H."/>
        </authorList>
    </citation>
    <scope>NUCLEOTIDE SEQUENCE</scope>
    <source>
        <strain evidence="2">Kochi</strain>
    </source>
</reference>
<protein>
    <submittedName>
        <fullName evidence="2">Gamma-aminobutyric acid receptor subunit rho-2-like protein</fullName>
    </submittedName>
</protein>
<name>A0AAD3RM68_LATJO</name>